<dbReference type="PANTHER" id="PTHR34826:SF2">
    <property type="entry name" value="UPF0590 PROTEIN C409.17C"/>
    <property type="match status" value="1"/>
</dbReference>
<dbReference type="STRING" id="40998.A0A2P7YE58"/>
<feature type="region of interest" description="Disordered" evidence="1">
    <location>
        <begin position="292"/>
        <end position="320"/>
    </location>
</feature>
<feature type="domain" description="Domain of unknown function at the cortex 1" evidence="2">
    <location>
        <begin position="7"/>
        <end position="285"/>
    </location>
</feature>
<gene>
    <name evidence="3" type="ORF">B9Z65_8565</name>
</gene>
<feature type="region of interest" description="Disordered" evidence="1">
    <location>
        <begin position="150"/>
        <end position="169"/>
    </location>
</feature>
<organism evidence="3 4">
    <name type="scientific">Elsinoe australis</name>
    <dbReference type="NCBI Taxonomy" id="40998"/>
    <lineage>
        <taxon>Eukaryota</taxon>
        <taxon>Fungi</taxon>
        <taxon>Dikarya</taxon>
        <taxon>Ascomycota</taxon>
        <taxon>Pezizomycotina</taxon>
        <taxon>Dothideomycetes</taxon>
        <taxon>Dothideomycetidae</taxon>
        <taxon>Myriangiales</taxon>
        <taxon>Elsinoaceae</taxon>
        <taxon>Elsinoe</taxon>
    </lineage>
</organism>
<dbReference type="OrthoDB" id="2119945at2759"/>
<dbReference type="PANTHER" id="PTHR34826">
    <property type="entry name" value="UPF0590 PROTEIN C409.17C"/>
    <property type="match status" value="1"/>
</dbReference>
<protein>
    <submittedName>
        <fullName evidence="3">UPF0590 protein</fullName>
    </submittedName>
</protein>
<dbReference type="EMBL" id="NHZQ01000447">
    <property type="protein sequence ID" value="PSK34239.1"/>
    <property type="molecule type" value="Genomic_DNA"/>
</dbReference>
<feature type="compositionally biased region" description="Basic and acidic residues" evidence="1">
    <location>
        <begin position="150"/>
        <end position="165"/>
    </location>
</feature>
<evidence type="ECO:0000259" key="2">
    <source>
        <dbReference type="Pfam" id="PF08588"/>
    </source>
</evidence>
<dbReference type="Proteomes" id="UP000243723">
    <property type="component" value="Unassembled WGS sequence"/>
</dbReference>
<evidence type="ECO:0000313" key="3">
    <source>
        <dbReference type="EMBL" id="PSK34239.1"/>
    </source>
</evidence>
<keyword evidence="4" id="KW-1185">Reference proteome</keyword>
<name>A0A2P7YE58_9PEZI</name>
<dbReference type="AlphaFoldDB" id="A0A2P7YE58"/>
<evidence type="ECO:0000256" key="1">
    <source>
        <dbReference type="SAM" id="MobiDB-lite"/>
    </source>
</evidence>
<dbReference type="Pfam" id="PF08588">
    <property type="entry name" value="Duc1"/>
    <property type="match status" value="1"/>
</dbReference>
<proteinExistence type="predicted"/>
<evidence type="ECO:0000313" key="4">
    <source>
        <dbReference type="Proteomes" id="UP000243723"/>
    </source>
</evidence>
<dbReference type="InterPro" id="IPR013897">
    <property type="entry name" value="Duc1"/>
</dbReference>
<comment type="caution">
    <text evidence="3">The sequence shown here is derived from an EMBL/GenBank/DDBJ whole genome shotgun (WGS) entry which is preliminary data.</text>
</comment>
<sequence length="320" mass="35995">MAEQYILKVTAGPTYDPKSQVPISPNTEVPFHISTSKLEADITVRVQNYRGLPHSAPKTSPYFSHPSHKSDLYSLQFSFTPKEDLNAHDLVLGNDFDHPIRDKLPPGFEQAFRIVKWFIDPGLEGDVYADEPGLFGPLLSSINTFRIGGKGEEETKADTSSTKDDTDSDEPVYVVTEGATPSGTSVRSSSGIPSDVAARKKYFLTEAHLKSFTFEKGRNYEFDFFNPYLDFNEFAVKLPGFSVIPGITIPVISYWDGQPLRSHTIRYVLKDRTNNEPFFVVIFTLIPKDEAEGEQEKLVKEQKEKGVPEEMRKGEDDELD</sequence>
<reference evidence="3 4" key="1">
    <citation type="submission" date="2017-05" db="EMBL/GenBank/DDBJ databases">
        <title>Draft genome sequence of Elsinoe australis.</title>
        <authorList>
            <person name="Cheng Q."/>
        </authorList>
    </citation>
    <scope>NUCLEOTIDE SEQUENCE [LARGE SCALE GENOMIC DNA]</scope>
    <source>
        <strain evidence="3 4">NL1</strain>
    </source>
</reference>
<accession>A0A2P7YE58</accession>